<dbReference type="EMBL" id="CAFBOL010000099">
    <property type="protein sequence ID" value="CAB5008778.1"/>
    <property type="molecule type" value="Genomic_DNA"/>
</dbReference>
<name>A0A6J6A6T3_9ZZZZ</name>
<accession>A0A6J6A6T3</accession>
<evidence type="ECO:0000313" key="5">
    <source>
        <dbReference type="EMBL" id="CAB4847052.1"/>
    </source>
</evidence>
<gene>
    <name evidence="3" type="ORF">UFOPK2656_02182</name>
    <name evidence="4" type="ORF">UFOPK3099_01172</name>
    <name evidence="5" type="ORF">UFOPK3267_00397</name>
    <name evidence="6" type="ORF">UFOPK3651_01239</name>
    <name evidence="7" type="ORF">UFOPK3931_02688</name>
    <name evidence="2" type="ORF">UFOPK4189_01060</name>
</gene>
<feature type="region of interest" description="Disordered" evidence="1">
    <location>
        <begin position="52"/>
        <end position="72"/>
    </location>
</feature>
<dbReference type="EMBL" id="CAFBMT010000005">
    <property type="protein sequence ID" value="CAB4927068.1"/>
    <property type="molecule type" value="Genomic_DNA"/>
</dbReference>
<dbReference type="EMBL" id="CAFBIY010000013">
    <property type="protein sequence ID" value="CAB4847052.1"/>
    <property type="molecule type" value="Genomic_DNA"/>
</dbReference>
<organism evidence="2">
    <name type="scientific">freshwater metagenome</name>
    <dbReference type="NCBI Taxonomy" id="449393"/>
    <lineage>
        <taxon>unclassified sequences</taxon>
        <taxon>metagenomes</taxon>
        <taxon>ecological metagenomes</taxon>
    </lineage>
</organism>
<proteinExistence type="predicted"/>
<dbReference type="AlphaFoldDB" id="A0A6J6A6T3"/>
<reference evidence="2" key="1">
    <citation type="submission" date="2020-05" db="EMBL/GenBank/DDBJ databases">
        <authorList>
            <person name="Chiriac C."/>
            <person name="Salcher M."/>
            <person name="Ghai R."/>
            <person name="Kavagutti S V."/>
        </authorList>
    </citation>
    <scope>NUCLEOTIDE SEQUENCE</scope>
</reference>
<dbReference type="EMBL" id="CAFAAV010000076">
    <property type="protein sequence ID" value="CAB4817397.1"/>
    <property type="molecule type" value="Genomic_DNA"/>
</dbReference>
<evidence type="ECO:0000313" key="3">
    <source>
        <dbReference type="EMBL" id="CAB4731980.1"/>
    </source>
</evidence>
<sequence length="72" mass="8285">MSVEVDTMTMPHTPHKVIHAERPTGDAAHAPGKQHLDLEHIRTDRRRDPMQFQRNLQATRVQSHALRSQRGT</sequence>
<dbReference type="EMBL" id="CAESGF010000005">
    <property type="protein sequence ID" value="CAB4363278.1"/>
    <property type="molecule type" value="Genomic_DNA"/>
</dbReference>
<evidence type="ECO:0000313" key="2">
    <source>
        <dbReference type="EMBL" id="CAB4363278.1"/>
    </source>
</evidence>
<evidence type="ECO:0000313" key="4">
    <source>
        <dbReference type="EMBL" id="CAB4817397.1"/>
    </source>
</evidence>
<protein>
    <submittedName>
        <fullName evidence="2">Unannotated protein</fullName>
    </submittedName>
</protein>
<dbReference type="EMBL" id="CAEZYF010000014">
    <property type="protein sequence ID" value="CAB4731980.1"/>
    <property type="molecule type" value="Genomic_DNA"/>
</dbReference>
<evidence type="ECO:0000313" key="6">
    <source>
        <dbReference type="EMBL" id="CAB4927068.1"/>
    </source>
</evidence>
<evidence type="ECO:0000256" key="1">
    <source>
        <dbReference type="SAM" id="MobiDB-lite"/>
    </source>
</evidence>
<evidence type="ECO:0000313" key="7">
    <source>
        <dbReference type="EMBL" id="CAB5008778.1"/>
    </source>
</evidence>